<organism evidence="7 8">
    <name type="scientific">Rothia terrae</name>
    <dbReference type="NCBI Taxonomy" id="396015"/>
    <lineage>
        <taxon>Bacteria</taxon>
        <taxon>Bacillati</taxon>
        <taxon>Actinomycetota</taxon>
        <taxon>Actinomycetes</taxon>
        <taxon>Micrococcales</taxon>
        <taxon>Micrococcaceae</taxon>
        <taxon>Rothia</taxon>
    </lineage>
</organism>
<keyword evidence="2" id="KW-1003">Cell membrane</keyword>
<keyword evidence="4 6" id="KW-1133">Transmembrane helix</keyword>
<dbReference type="PANTHER" id="PTHR30086:SF20">
    <property type="entry name" value="ARGININE EXPORTER PROTEIN ARGO-RELATED"/>
    <property type="match status" value="1"/>
</dbReference>
<evidence type="ECO:0000256" key="5">
    <source>
        <dbReference type="ARBA" id="ARBA00023136"/>
    </source>
</evidence>
<sequence length="208" mass="22754">MTTADFFSHYLVGLTTLLSLIVAIGAQNAYVLKQGILGKFIVPIIIFCTLSDMLLISLGIFGFGFILQSAPWLLEVLRWGGGLFLLWYGFSAARRSLHPGSLKVDASTEGPQTLGKAIAIAAAMTYLNPHTYIDTVVLLGSLANQHGEEGRWAYYAGAITGSFLWFTGLGLGARFLRPLFASEKSWRILDGVIALIMFYLAFKIMFGM</sequence>
<evidence type="ECO:0000313" key="8">
    <source>
        <dbReference type="Proteomes" id="UP000516404"/>
    </source>
</evidence>
<evidence type="ECO:0000256" key="1">
    <source>
        <dbReference type="ARBA" id="ARBA00004651"/>
    </source>
</evidence>
<dbReference type="Pfam" id="PF01810">
    <property type="entry name" value="LysE"/>
    <property type="match status" value="1"/>
</dbReference>
<gene>
    <name evidence="7" type="ORF">IDM49_11065</name>
</gene>
<keyword evidence="5 6" id="KW-0472">Membrane</keyword>
<dbReference type="GeneID" id="96624781"/>
<dbReference type="InterPro" id="IPR001123">
    <property type="entry name" value="LeuE-type"/>
</dbReference>
<accession>A0A7H2BDH1</accession>
<feature type="transmembrane region" description="Helical" evidence="6">
    <location>
        <begin position="76"/>
        <end position="93"/>
    </location>
</feature>
<evidence type="ECO:0000256" key="3">
    <source>
        <dbReference type="ARBA" id="ARBA00022692"/>
    </source>
</evidence>
<keyword evidence="8" id="KW-1185">Reference proteome</keyword>
<dbReference type="Proteomes" id="UP000516404">
    <property type="component" value="Chromosome"/>
</dbReference>
<evidence type="ECO:0000256" key="2">
    <source>
        <dbReference type="ARBA" id="ARBA00022475"/>
    </source>
</evidence>
<feature type="transmembrane region" description="Helical" evidence="6">
    <location>
        <begin position="152"/>
        <end position="176"/>
    </location>
</feature>
<name>A0A7H2BDH1_9MICC</name>
<reference evidence="7 8" key="1">
    <citation type="submission" date="2020-09" db="EMBL/GenBank/DDBJ databases">
        <title>Investigation of environmental microbes.</title>
        <authorList>
            <person name="Ou Y."/>
            <person name="Kang Q."/>
        </authorList>
    </citation>
    <scope>NUCLEOTIDE SEQUENCE [LARGE SCALE GENOMIC DNA]</scope>
    <source>
        <strain evidence="7 8">KJZ-14</strain>
    </source>
</reference>
<dbReference type="GO" id="GO:0005886">
    <property type="term" value="C:plasma membrane"/>
    <property type="evidence" value="ECO:0007669"/>
    <property type="project" value="UniProtKB-SubCell"/>
</dbReference>
<dbReference type="EMBL" id="CP061539">
    <property type="protein sequence ID" value="QNV37717.1"/>
    <property type="molecule type" value="Genomic_DNA"/>
</dbReference>
<dbReference type="GO" id="GO:0015171">
    <property type="term" value="F:amino acid transmembrane transporter activity"/>
    <property type="evidence" value="ECO:0007669"/>
    <property type="project" value="TreeGrafter"/>
</dbReference>
<dbReference type="PANTHER" id="PTHR30086">
    <property type="entry name" value="ARGININE EXPORTER PROTEIN ARGO"/>
    <property type="match status" value="1"/>
</dbReference>
<feature type="transmembrane region" description="Helical" evidence="6">
    <location>
        <begin position="188"/>
        <end position="206"/>
    </location>
</feature>
<evidence type="ECO:0000256" key="4">
    <source>
        <dbReference type="ARBA" id="ARBA00022989"/>
    </source>
</evidence>
<comment type="subcellular location">
    <subcellularLocation>
        <location evidence="1">Cell membrane</location>
        <topology evidence="1">Multi-pass membrane protein</topology>
    </subcellularLocation>
</comment>
<evidence type="ECO:0000256" key="6">
    <source>
        <dbReference type="SAM" id="Phobius"/>
    </source>
</evidence>
<protein>
    <submittedName>
        <fullName evidence="7">Amino acid transporter</fullName>
    </submittedName>
</protein>
<dbReference type="AlphaFoldDB" id="A0A7H2BDH1"/>
<evidence type="ECO:0000313" key="7">
    <source>
        <dbReference type="EMBL" id="QNV37717.1"/>
    </source>
</evidence>
<proteinExistence type="predicted"/>
<dbReference type="KEGG" id="rter:IDM49_11065"/>
<dbReference type="RefSeq" id="WP_190724549.1">
    <property type="nucleotide sequence ID" value="NZ_CP061539.1"/>
</dbReference>
<keyword evidence="3 6" id="KW-0812">Transmembrane</keyword>
<feature type="transmembrane region" description="Helical" evidence="6">
    <location>
        <begin position="6"/>
        <end position="32"/>
    </location>
</feature>
<feature type="transmembrane region" description="Helical" evidence="6">
    <location>
        <begin position="44"/>
        <end position="70"/>
    </location>
</feature>